<evidence type="ECO:0000313" key="3">
    <source>
        <dbReference type="EMBL" id="GGP09984.1"/>
    </source>
</evidence>
<keyword evidence="4" id="KW-1185">Reference proteome</keyword>
<evidence type="ECO:0000313" key="4">
    <source>
        <dbReference type="Proteomes" id="UP000660745"/>
    </source>
</evidence>
<dbReference type="InterPro" id="IPR034660">
    <property type="entry name" value="DinB/YfiT-like"/>
</dbReference>
<dbReference type="Pfam" id="PF11716">
    <property type="entry name" value="MDMPI_N"/>
    <property type="match status" value="1"/>
</dbReference>
<dbReference type="InterPro" id="IPR024344">
    <property type="entry name" value="MDMPI_metal-binding"/>
</dbReference>
<proteinExistence type="predicted"/>
<protein>
    <recommendedName>
        <fullName evidence="5">Maleylpyruvate isomerase family mycothiol-dependent enzyme</fullName>
    </recommendedName>
</protein>
<dbReference type="NCBIfam" id="TIGR03083">
    <property type="entry name" value="maleylpyruvate isomerase family mycothiol-dependent enzyme"/>
    <property type="match status" value="1"/>
</dbReference>
<feature type="domain" description="Mycothiol-dependent maleylpyruvate isomerase metal-binding" evidence="2">
    <location>
        <begin position="9"/>
        <end position="127"/>
    </location>
</feature>
<dbReference type="GO" id="GO:0046872">
    <property type="term" value="F:metal ion binding"/>
    <property type="evidence" value="ECO:0007669"/>
    <property type="project" value="InterPro"/>
</dbReference>
<feature type="domain" description="MDMPI C-terminal" evidence="1">
    <location>
        <begin position="141"/>
        <end position="239"/>
    </location>
</feature>
<sequence>MTDYFALIEDETTRLAELATAPQTPLPTCPGWTLADLITHVGTLHRWVTHLVTTRRQDPVWSRQVPNGLAEGEHGDREWLASGMTEMVRTLRATDPDTPVWTWGPTGRASWWTRRMAYELVVHRVDAELAAGREPVVEPAVAADGVEEFLDNVSSAGWVTKRLAALEGVAGTTFHLHATDTPGEWTFVQEPGGGISWARGHAKGDAAVPAPAADLLLLVYGRRPADGVTVHGERALLERWLAAARL</sequence>
<evidence type="ECO:0000259" key="2">
    <source>
        <dbReference type="Pfam" id="PF11716"/>
    </source>
</evidence>
<dbReference type="GO" id="GO:0005886">
    <property type="term" value="C:plasma membrane"/>
    <property type="evidence" value="ECO:0007669"/>
    <property type="project" value="TreeGrafter"/>
</dbReference>
<reference evidence="3" key="2">
    <citation type="submission" date="2020-09" db="EMBL/GenBank/DDBJ databases">
        <authorList>
            <person name="Sun Q."/>
            <person name="Zhou Y."/>
        </authorList>
    </citation>
    <scope>NUCLEOTIDE SEQUENCE</scope>
    <source>
        <strain evidence="3">CGMCC 4.7430</strain>
    </source>
</reference>
<dbReference type="Proteomes" id="UP000660745">
    <property type="component" value="Unassembled WGS sequence"/>
</dbReference>
<dbReference type="PANTHER" id="PTHR40758:SF1">
    <property type="entry name" value="CONSERVED PROTEIN"/>
    <property type="match status" value="1"/>
</dbReference>
<dbReference type="InterPro" id="IPR017517">
    <property type="entry name" value="Maleyloyr_isom"/>
</dbReference>
<dbReference type="InterPro" id="IPR010872">
    <property type="entry name" value="MDMPI_C-term_domain"/>
</dbReference>
<evidence type="ECO:0008006" key="5">
    <source>
        <dbReference type="Google" id="ProtNLM"/>
    </source>
</evidence>
<comment type="caution">
    <text evidence="3">The sequence shown here is derived from an EMBL/GenBank/DDBJ whole genome shotgun (WGS) entry which is preliminary data.</text>
</comment>
<dbReference type="EMBL" id="BMNK01000008">
    <property type="protein sequence ID" value="GGP09984.1"/>
    <property type="molecule type" value="Genomic_DNA"/>
</dbReference>
<dbReference type="RefSeq" id="WP_189140920.1">
    <property type="nucleotide sequence ID" value="NZ_BMNK01000008.1"/>
</dbReference>
<organism evidence="3 4">
    <name type="scientific">Nonomuraea glycinis</name>
    <dbReference type="NCBI Taxonomy" id="2047744"/>
    <lineage>
        <taxon>Bacteria</taxon>
        <taxon>Bacillati</taxon>
        <taxon>Actinomycetota</taxon>
        <taxon>Actinomycetes</taxon>
        <taxon>Streptosporangiales</taxon>
        <taxon>Streptosporangiaceae</taxon>
        <taxon>Nonomuraea</taxon>
    </lineage>
</organism>
<name>A0A918A9V8_9ACTN</name>
<evidence type="ECO:0000259" key="1">
    <source>
        <dbReference type="Pfam" id="PF07398"/>
    </source>
</evidence>
<dbReference type="AlphaFoldDB" id="A0A918A9V8"/>
<reference evidence="3" key="1">
    <citation type="journal article" date="2014" name="Int. J. Syst. Evol. Microbiol.">
        <title>Complete genome sequence of Corynebacterium casei LMG S-19264T (=DSM 44701T), isolated from a smear-ripened cheese.</title>
        <authorList>
            <consortium name="US DOE Joint Genome Institute (JGI-PGF)"/>
            <person name="Walter F."/>
            <person name="Albersmeier A."/>
            <person name="Kalinowski J."/>
            <person name="Ruckert C."/>
        </authorList>
    </citation>
    <scope>NUCLEOTIDE SEQUENCE</scope>
    <source>
        <strain evidence="3">CGMCC 4.7430</strain>
    </source>
</reference>
<dbReference type="SUPFAM" id="SSF109854">
    <property type="entry name" value="DinB/YfiT-like putative metalloenzymes"/>
    <property type="match status" value="1"/>
</dbReference>
<dbReference type="PANTHER" id="PTHR40758">
    <property type="entry name" value="CONSERVED PROTEIN"/>
    <property type="match status" value="1"/>
</dbReference>
<accession>A0A918A9V8</accession>
<gene>
    <name evidence="3" type="ORF">GCM10012278_47820</name>
</gene>
<dbReference type="Pfam" id="PF07398">
    <property type="entry name" value="MDMPI_C"/>
    <property type="match status" value="1"/>
</dbReference>